<accession>A0A8H4N944</accession>
<protein>
    <recommendedName>
        <fullName evidence="2">deoxyribose-phosphate aldolase</fullName>
        <ecNumber evidence="2">4.1.2.4</ecNumber>
    </recommendedName>
    <alternativeName>
        <fullName evidence="6">2-deoxy-D-ribose 5-phosphate aldolase</fullName>
    </alternativeName>
</protein>
<dbReference type="InterPro" id="IPR011343">
    <property type="entry name" value="DeoC"/>
</dbReference>
<dbReference type="Proteomes" id="UP000572817">
    <property type="component" value="Unassembled WGS sequence"/>
</dbReference>
<comment type="caution">
    <text evidence="8">The sequence shown here is derived from an EMBL/GenBank/DDBJ whole genome shotgun (WGS) entry which is preliminary data.</text>
</comment>
<dbReference type="AlphaFoldDB" id="A0A8H4N944"/>
<dbReference type="PANTHER" id="PTHR10889">
    <property type="entry name" value="DEOXYRIBOSE-PHOSPHATE ALDOLASE"/>
    <property type="match status" value="1"/>
</dbReference>
<dbReference type="FunFam" id="3.20.20.70:FF:000044">
    <property type="entry name" value="Deoxyribose-phosphate aldolase"/>
    <property type="match status" value="1"/>
</dbReference>
<evidence type="ECO:0000256" key="2">
    <source>
        <dbReference type="ARBA" id="ARBA00012515"/>
    </source>
</evidence>
<dbReference type="EC" id="4.1.2.4" evidence="2"/>
<dbReference type="CDD" id="cd00959">
    <property type="entry name" value="DeoC"/>
    <property type="match status" value="1"/>
</dbReference>
<dbReference type="GO" id="GO:0005737">
    <property type="term" value="C:cytoplasm"/>
    <property type="evidence" value="ECO:0007669"/>
    <property type="project" value="InterPro"/>
</dbReference>
<dbReference type="SUPFAM" id="SSF51569">
    <property type="entry name" value="Aldolase"/>
    <property type="match status" value="1"/>
</dbReference>
<dbReference type="SMART" id="SM01133">
    <property type="entry name" value="DeoC"/>
    <property type="match status" value="1"/>
</dbReference>
<sequence>MPLISTAPSTDADWQKLADETQSKLVIDEVAGKDLVSNLTLDSLAKTVDHTLLKLDATEAQIDALCEEAKKDKFATVCVRLNFVPRAVSNLKGTGVGVACVVGFHEGTYTTEEKVKEATNAVAAGASELDVVINYPQLLAKKYAAVYTELITLRAATLPTPIKLILETSQLASSDIVAATTLAAYAGIDCVKTSTGFNGRGATVEDVRTMVGAIKAIGRSEGKERMWVKASGGVRGLESARKVLLAGAERIGTSSGVPILKEAREAVSANGIIDEGSKGADSGAGY</sequence>
<dbReference type="InterPro" id="IPR002915">
    <property type="entry name" value="DeoC/FbaB/LacD_aldolase"/>
</dbReference>
<evidence type="ECO:0000256" key="7">
    <source>
        <dbReference type="ARBA" id="ARBA00048791"/>
    </source>
</evidence>
<dbReference type="PANTHER" id="PTHR10889:SF1">
    <property type="entry name" value="DEOXYRIBOSE-PHOSPHATE ALDOLASE"/>
    <property type="match status" value="1"/>
</dbReference>
<gene>
    <name evidence="8" type="ORF">GTA08_BOTSDO02221</name>
</gene>
<dbReference type="EMBL" id="WWBZ02000016">
    <property type="protein sequence ID" value="KAF4310406.1"/>
    <property type="molecule type" value="Genomic_DNA"/>
</dbReference>
<dbReference type="Gene3D" id="3.20.20.70">
    <property type="entry name" value="Aldolase class I"/>
    <property type="match status" value="1"/>
</dbReference>
<dbReference type="NCBIfam" id="TIGR00126">
    <property type="entry name" value="deoC"/>
    <property type="match status" value="1"/>
</dbReference>
<evidence type="ECO:0000256" key="1">
    <source>
        <dbReference type="ARBA" id="ARBA00010936"/>
    </source>
</evidence>
<evidence type="ECO:0000313" key="9">
    <source>
        <dbReference type="Proteomes" id="UP000572817"/>
    </source>
</evidence>
<evidence type="ECO:0000256" key="3">
    <source>
        <dbReference type="ARBA" id="ARBA00022490"/>
    </source>
</evidence>
<dbReference type="GO" id="GO:0009264">
    <property type="term" value="P:deoxyribonucleotide catabolic process"/>
    <property type="evidence" value="ECO:0007669"/>
    <property type="project" value="InterPro"/>
</dbReference>
<dbReference type="HAMAP" id="MF_00114">
    <property type="entry name" value="DeoC_type1"/>
    <property type="match status" value="1"/>
</dbReference>
<keyword evidence="5" id="KW-0704">Schiff base</keyword>
<organism evidence="8 9">
    <name type="scientific">Botryosphaeria dothidea</name>
    <dbReference type="NCBI Taxonomy" id="55169"/>
    <lineage>
        <taxon>Eukaryota</taxon>
        <taxon>Fungi</taxon>
        <taxon>Dikarya</taxon>
        <taxon>Ascomycota</taxon>
        <taxon>Pezizomycotina</taxon>
        <taxon>Dothideomycetes</taxon>
        <taxon>Dothideomycetes incertae sedis</taxon>
        <taxon>Botryosphaeriales</taxon>
        <taxon>Botryosphaeriaceae</taxon>
        <taxon>Botryosphaeria</taxon>
    </lineage>
</organism>
<comment type="similarity">
    <text evidence="1">Belongs to the DeoC/FbaB aldolase family. DeoC type 1 subfamily.</text>
</comment>
<keyword evidence="9" id="KW-1185">Reference proteome</keyword>
<evidence type="ECO:0000256" key="5">
    <source>
        <dbReference type="ARBA" id="ARBA00023270"/>
    </source>
</evidence>
<name>A0A8H4N944_9PEZI</name>
<evidence type="ECO:0000256" key="4">
    <source>
        <dbReference type="ARBA" id="ARBA00023239"/>
    </source>
</evidence>
<reference evidence="8" key="1">
    <citation type="submission" date="2020-04" db="EMBL/GenBank/DDBJ databases">
        <title>Genome Assembly and Annotation of Botryosphaeria dothidea sdau 11-99, a Latent Pathogen of Apple Fruit Ring Rot in China.</title>
        <authorList>
            <person name="Yu C."/>
            <person name="Diao Y."/>
            <person name="Lu Q."/>
            <person name="Zhao J."/>
            <person name="Cui S."/>
            <person name="Peng C."/>
            <person name="He B."/>
            <person name="Liu H."/>
        </authorList>
    </citation>
    <scope>NUCLEOTIDE SEQUENCE [LARGE SCALE GENOMIC DNA]</scope>
    <source>
        <strain evidence="8">Sdau11-99</strain>
    </source>
</reference>
<dbReference type="OrthoDB" id="70823at2759"/>
<dbReference type="GO" id="GO:0004139">
    <property type="term" value="F:deoxyribose-phosphate aldolase activity"/>
    <property type="evidence" value="ECO:0007669"/>
    <property type="project" value="UniProtKB-EC"/>
</dbReference>
<dbReference type="UniPathway" id="UPA00002">
    <property type="reaction ID" value="UER00468"/>
</dbReference>
<comment type="catalytic activity">
    <reaction evidence="7">
        <text>2-deoxy-D-ribose 5-phosphate = D-glyceraldehyde 3-phosphate + acetaldehyde</text>
        <dbReference type="Rhea" id="RHEA:12821"/>
        <dbReference type="ChEBI" id="CHEBI:15343"/>
        <dbReference type="ChEBI" id="CHEBI:59776"/>
        <dbReference type="ChEBI" id="CHEBI:62877"/>
        <dbReference type="EC" id="4.1.2.4"/>
    </reaction>
</comment>
<evidence type="ECO:0000313" key="8">
    <source>
        <dbReference type="EMBL" id="KAF4310406.1"/>
    </source>
</evidence>
<keyword evidence="4" id="KW-0456">Lyase</keyword>
<keyword evidence="3" id="KW-0963">Cytoplasm</keyword>
<proteinExistence type="inferred from homology"/>
<evidence type="ECO:0000256" key="6">
    <source>
        <dbReference type="ARBA" id="ARBA00032755"/>
    </source>
</evidence>
<dbReference type="GO" id="GO:0016052">
    <property type="term" value="P:carbohydrate catabolic process"/>
    <property type="evidence" value="ECO:0007669"/>
    <property type="project" value="TreeGrafter"/>
</dbReference>
<dbReference type="GO" id="GO:0046386">
    <property type="term" value="P:deoxyribose phosphate catabolic process"/>
    <property type="evidence" value="ECO:0007669"/>
    <property type="project" value="UniProtKB-UniPathway"/>
</dbReference>
<dbReference type="InterPro" id="IPR028581">
    <property type="entry name" value="DeoC_typeI"/>
</dbReference>
<dbReference type="Pfam" id="PF01791">
    <property type="entry name" value="DeoC"/>
    <property type="match status" value="1"/>
</dbReference>
<dbReference type="InterPro" id="IPR013785">
    <property type="entry name" value="Aldolase_TIM"/>
</dbReference>